<dbReference type="InterPro" id="IPR029045">
    <property type="entry name" value="ClpP/crotonase-like_dom_sf"/>
</dbReference>
<protein>
    <submittedName>
        <fullName evidence="1">Short-chain-enoyl-CoA hydratase</fullName>
        <ecNumber evidence="1">4.2.1.150</ecNumber>
    </submittedName>
</protein>
<dbReference type="PANTHER" id="PTHR11941:SF54">
    <property type="entry name" value="ENOYL-COA HYDRATASE, MITOCHONDRIAL"/>
    <property type="match status" value="1"/>
</dbReference>
<name>A0A7K0DNZ8_9NOCA</name>
<dbReference type="PANTHER" id="PTHR11941">
    <property type="entry name" value="ENOYL-COA HYDRATASE-RELATED"/>
    <property type="match status" value="1"/>
</dbReference>
<dbReference type="Pfam" id="PF00378">
    <property type="entry name" value="ECH_1"/>
    <property type="match status" value="1"/>
</dbReference>
<dbReference type="GO" id="GO:0006635">
    <property type="term" value="P:fatty acid beta-oxidation"/>
    <property type="evidence" value="ECO:0007669"/>
    <property type="project" value="TreeGrafter"/>
</dbReference>
<dbReference type="CDD" id="cd06558">
    <property type="entry name" value="crotonase-like"/>
    <property type="match status" value="1"/>
</dbReference>
<comment type="caution">
    <text evidence="1">The sequence shown here is derived from an EMBL/GenBank/DDBJ whole genome shotgun (WGS) entry which is preliminary data.</text>
</comment>
<dbReference type="SUPFAM" id="SSF52096">
    <property type="entry name" value="ClpP/crotonase"/>
    <property type="match status" value="1"/>
</dbReference>
<dbReference type="RefSeq" id="WP_153342563.1">
    <property type="nucleotide sequence ID" value="NZ_WEGI01000006.1"/>
</dbReference>
<dbReference type="InterPro" id="IPR001753">
    <property type="entry name" value="Enoyl-CoA_hydra/iso"/>
</dbReference>
<accession>A0A7K0DNZ8</accession>
<gene>
    <name evidence="1" type="primary">crt_4</name>
    <name evidence="1" type="ORF">NRB56_30320</name>
</gene>
<evidence type="ECO:0000313" key="2">
    <source>
        <dbReference type="Proteomes" id="UP000431401"/>
    </source>
</evidence>
<dbReference type="Proteomes" id="UP000431401">
    <property type="component" value="Unassembled WGS sequence"/>
</dbReference>
<dbReference type="EMBL" id="WEGI01000006">
    <property type="protein sequence ID" value="MQY27449.1"/>
    <property type="molecule type" value="Genomic_DNA"/>
</dbReference>
<organism evidence="1 2">
    <name type="scientific">Nocardia aurantia</name>
    <dbReference type="NCBI Taxonomy" id="2585199"/>
    <lineage>
        <taxon>Bacteria</taxon>
        <taxon>Bacillati</taxon>
        <taxon>Actinomycetota</taxon>
        <taxon>Actinomycetes</taxon>
        <taxon>Mycobacteriales</taxon>
        <taxon>Nocardiaceae</taxon>
        <taxon>Nocardia</taxon>
    </lineage>
</organism>
<dbReference type="AlphaFoldDB" id="A0A7K0DNZ8"/>
<dbReference type="OrthoDB" id="9775794at2"/>
<keyword evidence="1" id="KW-0456">Lyase</keyword>
<sequence>MSDRYAALTVGTARGVTTVTIDHPPVNLLDEILIADLDRLYHDIRDDPDTRVVVFTSADPEFFLSHGDMRLVTDPEALAAYARGPAPTLFARYRDLPRPTIAKIAGRVRGGGAEFLLSLDMRYAATDHAWFGQPEVALGIFPGGSGTQLLPRLLGRSRTLEVVLGGGLYDARTAERYGWIDRALPAAELDEFVGDLARRIAEQPPDAVVAALRAIRAASELPLDEGLARETELLLPLFTGDDARQRFSAVLAAGAQTRSGELELERLIERTRGPAPAGSRQP</sequence>
<reference evidence="1 2" key="1">
    <citation type="submission" date="2019-10" db="EMBL/GenBank/DDBJ databases">
        <title>Nocardia macrotermitis sp. nov. and Nocardia aurantia sp. nov., isolated from the gut of fungus growing-termite Macrotermes natalensis.</title>
        <authorList>
            <person name="Benndorf R."/>
            <person name="Schwitalla J."/>
            <person name="Martin K."/>
            <person name="De Beer W."/>
            <person name="Kaster A.-K."/>
            <person name="Vollmers J."/>
            <person name="Poulsen M."/>
            <person name="Beemelmanns C."/>
        </authorList>
    </citation>
    <scope>NUCLEOTIDE SEQUENCE [LARGE SCALE GENOMIC DNA]</scope>
    <source>
        <strain evidence="1 2">RB56</strain>
    </source>
</reference>
<dbReference type="GO" id="GO:0018812">
    <property type="term" value="F:3-hydroxyacyl-CoA dehydratase activity"/>
    <property type="evidence" value="ECO:0007669"/>
    <property type="project" value="UniProtKB-EC"/>
</dbReference>
<keyword evidence="2" id="KW-1185">Reference proteome</keyword>
<dbReference type="Gene3D" id="3.90.226.10">
    <property type="entry name" value="2-enoyl-CoA Hydratase, Chain A, domain 1"/>
    <property type="match status" value="1"/>
</dbReference>
<dbReference type="EC" id="4.2.1.150" evidence="1"/>
<proteinExistence type="predicted"/>
<evidence type="ECO:0000313" key="1">
    <source>
        <dbReference type="EMBL" id="MQY27449.1"/>
    </source>
</evidence>